<comment type="caution">
    <text evidence="10">The sequence shown here is derived from an EMBL/GenBank/DDBJ whole genome shotgun (WGS) entry which is preliminary data.</text>
</comment>
<dbReference type="STRING" id="329046.A0A1Y2BMS8"/>
<feature type="compositionally biased region" description="Low complexity" evidence="8">
    <location>
        <begin position="302"/>
        <end position="312"/>
    </location>
</feature>
<feature type="region of interest" description="Disordered" evidence="8">
    <location>
        <begin position="417"/>
        <end position="482"/>
    </location>
</feature>
<dbReference type="GO" id="GO:0034727">
    <property type="term" value="P:piecemeal microautophagy of the nucleus"/>
    <property type="evidence" value="ECO:0007669"/>
    <property type="project" value="TreeGrafter"/>
</dbReference>
<feature type="region of interest" description="Disordered" evidence="8">
    <location>
        <begin position="294"/>
        <end position="328"/>
    </location>
</feature>
<dbReference type="GO" id="GO:0000422">
    <property type="term" value="P:autophagy of mitochondrion"/>
    <property type="evidence" value="ECO:0007669"/>
    <property type="project" value="TreeGrafter"/>
</dbReference>
<dbReference type="FunFam" id="3.30.200.20:FF:000042">
    <property type="entry name" value="Aurora kinase A"/>
    <property type="match status" value="1"/>
</dbReference>
<feature type="compositionally biased region" description="Low complexity" evidence="8">
    <location>
        <begin position="433"/>
        <end position="443"/>
    </location>
</feature>
<evidence type="ECO:0000256" key="5">
    <source>
        <dbReference type="ARBA" id="ARBA00022840"/>
    </source>
</evidence>
<dbReference type="GO" id="GO:0005829">
    <property type="term" value="C:cytosol"/>
    <property type="evidence" value="ECO:0007669"/>
    <property type="project" value="TreeGrafter"/>
</dbReference>
<evidence type="ECO:0000256" key="4">
    <source>
        <dbReference type="ARBA" id="ARBA00022777"/>
    </source>
</evidence>
<dbReference type="PROSITE" id="PS00107">
    <property type="entry name" value="PROTEIN_KINASE_ATP"/>
    <property type="match status" value="1"/>
</dbReference>
<keyword evidence="11" id="KW-1185">Reference proteome</keyword>
<dbReference type="Proteomes" id="UP000193642">
    <property type="component" value="Unassembled WGS sequence"/>
</dbReference>
<evidence type="ECO:0000256" key="3">
    <source>
        <dbReference type="ARBA" id="ARBA00022741"/>
    </source>
</evidence>
<gene>
    <name evidence="10" type="ORF">BCR33DRAFT_722490</name>
</gene>
<dbReference type="PANTHER" id="PTHR24348">
    <property type="entry name" value="SERINE/THREONINE-PROTEIN KINASE UNC-51-RELATED"/>
    <property type="match status" value="1"/>
</dbReference>
<dbReference type="InterPro" id="IPR045269">
    <property type="entry name" value="Atg1-like"/>
</dbReference>
<dbReference type="SMART" id="SM00220">
    <property type="entry name" value="S_TKc"/>
    <property type="match status" value="1"/>
</dbReference>
<keyword evidence="4 10" id="KW-0418">Kinase</keyword>
<dbReference type="GO" id="GO:0042594">
    <property type="term" value="P:response to starvation"/>
    <property type="evidence" value="ECO:0007669"/>
    <property type="project" value="TreeGrafter"/>
</dbReference>
<dbReference type="OrthoDB" id="346907at2759"/>
<evidence type="ECO:0000256" key="1">
    <source>
        <dbReference type="ARBA" id="ARBA00012513"/>
    </source>
</evidence>
<evidence type="ECO:0000256" key="6">
    <source>
        <dbReference type="ARBA" id="ARBA00030237"/>
    </source>
</evidence>
<accession>A0A1Y2BMS8</accession>
<dbReference type="Gene3D" id="3.30.200.20">
    <property type="entry name" value="Phosphorylase Kinase, domain 1"/>
    <property type="match status" value="1"/>
</dbReference>
<dbReference type="GO" id="GO:0034045">
    <property type="term" value="C:phagophore assembly site membrane"/>
    <property type="evidence" value="ECO:0007669"/>
    <property type="project" value="TreeGrafter"/>
</dbReference>
<dbReference type="AlphaFoldDB" id="A0A1Y2BMS8"/>
<dbReference type="GO" id="GO:0005776">
    <property type="term" value="C:autophagosome"/>
    <property type="evidence" value="ECO:0007669"/>
    <property type="project" value="TreeGrafter"/>
</dbReference>
<dbReference type="SUPFAM" id="SSF56112">
    <property type="entry name" value="Protein kinase-like (PK-like)"/>
    <property type="match status" value="1"/>
</dbReference>
<dbReference type="Gene3D" id="1.10.510.10">
    <property type="entry name" value="Transferase(Phosphotransferase) domain 1"/>
    <property type="match status" value="1"/>
</dbReference>
<feature type="compositionally biased region" description="Polar residues" evidence="8">
    <location>
        <begin position="610"/>
        <end position="626"/>
    </location>
</feature>
<dbReference type="PROSITE" id="PS50011">
    <property type="entry name" value="PROTEIN_KINASE_DOM"/>
    <property type="match status" value="1"/>
</dbReference>
<feature type="binding site" evidence="7">
    <location>
        <position position="60"/>
    </location>
    <ligand>
        <name>ATP</name>
        <dbReference type="ChEBI" id="CHEBI:30616"/>
    </ligand>
</feature>
<proteinExistence type="predicted"/>
<dbReference type="GO" id="GO:0061709">
    <property type="term" value="P:reticulophagy"/>
    <property type="evidence" value="ECO:0007669"/>
    <property type="project" value="TreeGrafter"/>
</dbReference>
<evidence type="ECO:0000256" key="7">
    <source>
        <dbReference type="PROSITE-ProRule" id="PRU10141"/>
    </source>
</evidence>
<keyword evidence="5 7" id="KW-0067">ATP-binding</keyword>
<protein>
    <recommendedName>
        <fullName evidence="1">non-specific serine/threonine protein kinase</fullName>
        <ecNumber evidence="1">2.7.11.1</ecNumber>
    </recommendedName>
    <alternativeName>
        <fullName evidence="6">Autophagy-related protein 1</fullName>
    </alternativeName>
</protein>
<evidence type="ECO:0000259" key="9">
    <source>
        <dbReference type="PROSITE" id="PS50011"/>
    </source>
</evidence>
<dbReference type="Pfam" id="PF00069">
    <property type="entry name" value="Pkinase"/>
    <property type="match status" value="1"/>
</dbReference>
<feature type="region of interest" description="Disordered" evidence="8">
    <location>
        <begin position="1"/>
        <end position="22"/>
    </location>
</feature>
<dbReference type="PROSITE" id="PS00108">
    <property type="entry name" value="PROTEIN_KINASE_ST"/>
    <property type="match status" value="1"/>
</dbReference>
<organism evidence="10 11">
    <name type="scientific">Rhizoclosmatium globosum</name>
    <dbReference type="NCBI Taxonomy" id="329046"/>
    <lineage>
        <taxon>Eukaryota</taxon>
        <taxon>Fungi</taxon>
        <taxon>Fungi incertae sedis</taxon>
        <taxon>Chytridiomycota</taxon>
        <taxon>Chytridiomycota incertae sedis</taxon>
        <taxon>Chytridiomycetes</taxon>
        <taxon>Chytridiales</taxon>
        <taxon>Chytriomycetaceae</taxon>
        <taxon>Rhizoclosmatium</taxon>
    </lineage>
</organism>
<dbReference type="Pfam" id="PF12063">
    <property type="entry name" value="ATG1-like_MIT1"/>
    <property type="match status" value="1"/>
</dbReference>
<reference evidence="10 11" key="1">
    <citation type="submission" date="2016-07" db="EMBL/GenBank/DDBJ databases">
        <title>Pervasive Adenine N6-methylation of Active Genes in Fungi.</title>
        <authorList>
            <consortium name="DOE Joint Genome Institute"/>
            <person name="Mondo S.J."/>
            <person name="Dannebaum R.O."/>
            <person name="Kuo R.C."/>
            <person name="Labutti K."/>
            <person name="Haridas S."/>
            <person name="Kuo A."/>
            <person name="Salamov A."/>
            <person name="Ahrendt S.R."/>
            <person name="Lipzen A."/>
            <person name="Sullivan W."/>
            <person name="Andreopoulos W.B."/>
            <person name="Clum A."/>
            <person name="Lindquist E."/>
            <person name="Daum C."/>
            <person name="Ramamoorthy G.K."/>
            <person name="Gryganskyi A."/>
            <person name="Culley D."/>
            <person name="Magnuson J.K."/>
            <person name="James T.Y."/>
            <person name="O'Malley M.A."/>
            <person name="Stajich J.E."/>
            <person name="Spatafora J.W."/>
            <person name="Visel A."/>
            <person name="Grigoriev I.V."/>
        </authorList>
    </citation>
    <scope>NUCLEOTIDE SEQUENCE [LARGE SCALE GENOMIC DNA]</scope>
    <source>
        <strain evidence="10 11">JEL800</strain>
    </source>
</reference>
<dbReference type="GO" id="GO:0010506">
    <property type="term" value="P:regulation of autophagy"/>
    <property type="evidence" value="ECO:0007669"/>
    <property type="project" value="InterPro"/>
</dbReference>
<dbReference type="EC" id="2.7.11.1" evidence="1"/>
<feature type="region of interest" description="Disordered" evidence="8">
    <location>
        <begin position="531"/>
        <end position="632"/>
    </location>
</feature>
<dbReference type="EMBL" id="MCGO01000059">
    <property type="protein sequence ID" value="ORY36022.1"/>
    <property type="molecule type" value="Genomic_DNA"/>
</dbReference>
<evidence type="ECO:0000256" key="8">
    <source>
        <dbReference type="SAM" id="MobiDB-lite"/>
    </source>
</evidence>
<feature type="compositionally biased region" description="Low complexity" evidence="8">
    <location>
        <begin position="584"/>
        <end position="594"/>
    </location>
</feature>
<feature type="domain" description="Protein kinase" evidence="9">
    <location>
        <begin position="31"/>
        <end position="405"/>
    </location>
</feature>
<keyword evidence="2" id="KW-0808">Transferase</keyword>
<dbReference type="GO" id="GO:0004674">
    <property type="term" value="F:protein serine/threonine kinase activity"/>
    <property type="evidence" value="ECO:0007669"/>
    <property type="project" value="UniProtKB-EC"/>
</dbReference>
<keyword evidence="3 7" id="KW-0547">Nucleotide-binding</keyword>
<evidence type="ECO:0000256" key="2">
    <source>
        <dbReference type="ARBA" id="ARBA00022679"/>
    </source>
</evidence>
<dbReference type="InterPro" id="IPR048941">
    <property type="entry name" value="ATG1-like_MIT2"/>
</dbReference>
<sequence>MSSTPTSATKAPSSSSSSSANNNNQQQVLGFVVGAEVGRGSFATVFVGTKADSNERVAIKTVARDKLNRKLAENLESEIKIMRDIRHDNIVALRDIVKTDKHIHLIMDFCSLGDLSQYIKKKGAVLAYAAPKDTPLPTVNLSSPWGGINEAIVRHFLAQLASALETLRSLSLIHRDLKPQNLLLDPPPPSAPPITILSPFLNAPPFTIPPLPTLKLADFGFARALPSQSLASTLCGSPLYMAPEILRGDRYDAKVDLWSLGTILYEMITGRPPYKAQNHIDLLRKIDKGEGWIKFPGDEEVPPNQSTSSTNPSLPPPSAPAATAGGPLNSLGRRVMVPHFSTTHASSAATAASLGASPKFPQPGQPGMIGVRPISADLKDLTRRLLKRNPFERMSFEEFFMHIAVVEGASKIDVGGSVAVDPSIPSRNTAESQQPHQQQQEQQVSETPKQVEANAPQLPSTRSRLQPLVNPDPSSTPFPPSSPVKPIFSASLPANPKPVPLYHYVPSTTKASGHQPQQVLDQTDALFADLEPPFPGYDLDPSPHFGDLLVSPVSKPSSTKQQQQNPPSKHKSAAKQSPKDELSSSEISSLGSLELSDEIDPDHNKHGKQPATTTSNQRKQPINSKKSPTRADAFDDDFEMIDNDTPKPTQVNWLNNAEGSDGIMEAMGTRGVIPPPGSLLSKRSVGDKIGGGISASPPASPFTKKLTSESLKGSRSFDRSSPAPIIGSAGSGSGVTGVLHEQPRVFGSLRDSAHTAFLAEHHHHRPQPSIPQTTEDPVQHLLTVLNLATLRGHALHTFADEMHKQLVLSAENRVQEVPEEHRNDHHPAIQEETPSHMTPSAVARQETSVLAEETLSIYLATLRLYQYGLESAKTLWTRDQQQTGTVDVQSLTASVQWMREKFEDCLDRAQEVKGVIGPTGMDDQNSPTGGGITPRSLDKLVYARSLEVCRAASQAEASGSLQSAEVGYTHAIHLLEAILYAPPVSLSGSLMDSVETEMGISETERGALERFLVTIGRQVAKLRDVGTHSGGVSAGSM</sequence>
<feature type="compositionally biased region" description="Polar residues" evidence="8">
    <location>
        <begin position="554"/>
        <end position="567"/>
    </location>
</feature>
<dbReference type="PANTHER" id="PTHR24348:SF22">
    <property type="entry name" value="NON-SPECIFIC SERINE_THREONINE PROTEIN KINASE"/>
    <property type="match status" value="1"/>
</dbReference>
<evidence type="ECO:0000313" key="11">
    <source>
        <dbReference type="Proteomes" id="UP000193642"/>
    </source>
</evidence>
<name>A0A1Y2BMS8_9FUNG</name>
<dbReference type="Pfam" id="PF21127">
    <property type="entry name" value="ATG1-like_MIT2"/>
    <property type="match status" value="1"/>
</dbReference>
<dbReference type="InterPro" id="IPR017441">
    <property type="entry name" value="Protein_kinase_ATP_BS"/>
</dbReference>
<evidence type="ECO:0000313" key="10">
    <source>
        <dbReference type="EMBL" id="ORY36022.1"/>
    </source>
</evidence>
<dbReference type="GO" id="GO:0000045">
    <property type="term" value="P:autophagosome assembly"/>
    <property type="evidence" value="ECO:0007669"/>
    <property type="project" value="TreeGrafter"/>
</dbReference>
<dbReference type="InterPro" id="IPR008271">
    <property type="entry name" value="Ser/Thr_kinase_AS"/>
</dbReference>
<dbReference type="InterPro" id="IPR000719">
    <property type="entry name" value="Prot_kinase_dom"/>
</dbReference>
<dbReference type="InterPro" id="IPR022708">
    <property type="entry name" value="Atg1-like_tMIT"/>
</dbReference>
<dbReference type="GO" id="GO:0005524">
    <property type="term" value="F:ATP binding"/>
    <property type="evidence" value="ECO:0007669"/>
    <property type="project" value="UniProtKB-UniRule"/>
</dbReference>
<dbReference type="InterPro" id="IPR011009">
    <property type="entry name" value="Kinase-like_dom_sf"/>
</dbReference>